<evidence type="ECO:0000313" key="3">
    <source>
        <dbReference type="Proteomes" id="UP000253517"/>
    </source>
</evidence>
<evidence type="ECO:0000313" key="2">
    <source>
        <dbReference type="EMBL" id="RCX00422.1"/>
    </source>
</evidence>
<comment type="caution">
    <text evidence="2">The sequence shown here is derived from an EMBL/GenBank/DDBJ whole genome shotgun (WGS) entry which is preliminary data.</text>
</comment>
<protein>
    <recommendedName>
        <fullName evidence="4">PKD domain-containing protein</fullName>
    </recommendedName>
</protein>
<sequence>MKRYILFFIALHFSLPGLAQHQAKQWVFGQGLGMDFTTPQVSYFSTPWTAVMNNNNDLNQSSVYCGKDGKLIIYFLNGKYYDKDFTLISGGEVHNYMLSTHLVHNNSKPSFFIDVDENTLLHYYVFGEFYPPRWTNNLKIRLNKIKLLNNTVISIDSVDTYAPNSPISNLYNFQRPININPIPILDKNIILLPKEDITHFATLVSIDTTGFNIINNHNLTTQQFLPNFHMAPDLFHFYHPLNQNIYTFGNLFQLNQLPHTFIVKTKHINSFNFENIFQSPKYTIFPNKYNLRLENLKISTTIQGRYVYIFGNQTNEPNQPLKILRGDLFSKDSIEFYNSILEIPLPQYIPGIWLFEHKYFLDAQSAPDGNIYFSIFTQSPSSSFNNTNNDSSNKYLHRIVNPEDKDSNNIQVQMNIHTFPDWSLFASFPGLSTNQLMPPPFEVLSACSDSVHLDLNYKNIIDSVWWDFGDPVGLGAANNSSVVSPVIKYPNYGKYYVSVQLWFDGDT</sequence>
<dbReference type="AlphaFoldDB" id="A0A368ZTW5"/>
<keyword evidence="1" id="KW-0732">Signal</keyword>
<dbReference type="RefSeq" id="WP_147269361.1">
    <property type="nucleotide sequence ID" value="NZ_QPJS01000018.1"/>
</dbReference>
<accession>A0A368ZTW5</accession>
<feature type="chain" id="PRO_5016562727" description="PKD domain-containing protein" evidence="1">
    <location>
        <begin position="20"/>
        <end position="507"/>
    </location>
</feature>
<dbReference type="EMBL" id="QPJS01000018">
    <property type="protein sequence ID" value="RCX00422.1"/>
    <property type="molecule type" value="Genomic_DNA"/>
</dbReference>
<evidence type="ECO:0008006" key="4">
    <source>
        <dbReference type="Google" id="ProtNLM"/>
    </source>
</evidence>
<reference evidence="2 3" key="1">
    <citation type="submission" date="2018-07" db="EMBL/GenBank/DDBJ databases">
        <title>Genomic Encyclopedia of Type Strains, Phase IV (KMG-IV): sequencing the most valuable type-strain genomes for metagenomic binning, comparative biology and taxonomic classification.</title>
        <authorList>
            <person name="Goeker M."/>
        </authorList>
    </citation>
    <scope>NUCLEOTIDE SEQUENCE [LARGE SCALE GENOMIC DNA]</scope>
    <source>
        <strain evidence="2 3">DSM 21410</strain>
    </source>
</reference>
<feature type="signal peptide" evidence="1">
    <location>
        <begin position="1"/>
        <end position="19"/>
    </location>
</feature>
<dbReference type="InterPro" id="IPR035986">
    <property type="entry name" value="PKD_dom_sf"/>
</dbReference>
<organism evidence="2 3">
    <name type="scientific">Schleiferia thermophila</name>
    <dbReference type="NCBI Taxonomy" id="884107"/>
    <lineage>
        <taxon>Bacteria</taxon>
        <taxon>Pseudomonadati</taxon>
        <taxon>Bacteroidota</taxon>
        <taxon>Flavobacteriia</taxon>
        <taxon>Flavobacteriales</taxon>
        <taxon>Schleiferiaceae</taxon>
        <taxon>Schleiferia</taxon>
    </lineage>
</organism>
<name>A0A368ZTW5_9FLAO</name>
<proteinExistence type="predicted"/>
<dbReference type="Proteomes" id="UP000253517">
    <property type="component" value="Unassembled WGS sequence"/>
</dbReference>
<dbReference type="SUPFAM" id="SSF49299">
    <property type="entry name" value="PKD domain"/>
    <property type="match status" value="1"/>
</dbReference>
<gene>
    <name evidence="2" type="ORF">DES35_1181</name>
</gene>
<feature type="non-terminal residue" evidence="2">
    <location>
        <position position="507"/>
    </location>
</feature>
<keyword evidence="3" id="KW-1185">Reference proteome</keyword>
<evidence type="ECO:0000256" key="1">
    <source>
        <dbReference type="SAM" id="SignalP"/>
    </source>
</evidence>